<reference evidence="6" key="1">
    <citation type="submission" date="2025-04" db="UniProtKB">
        <authorList>
            <consortium name="RefSeq"/>
        </authorList>
    </citation>
    <scope>IDENTIFICATION</scope>
    <source>
        <tissue evidence="6">Whole insect</tissue>
    </source>
</reference>
<dbReference type="EnsemblMetazoa" id="XM_028277694.2">
    <property type="protein sequence ID" value="XP_028133495.1"/>
    <property type="gene ID" value="LOC114328742"/>
</dbReference>
<dbReference type="Proteomes" id="UP001652700">
    <property type="component" value="Unplaced"/>
</dbReference>
<evidence type="ECO:0000313" key="6">
    <source>
        <dbReference type="RefSeq" id="XP_028133495.1"/>
    </source>
</evidence>
<dbReference type="OrthoDB" id="19981at2759"/>
<keyword evidence="3" id="KW-0175">Coiled coil</keyword>
<gene>
    <name evidence="6" type="primary">LOC114328742</name>
</gene>
<evidence type="ECO:0000256" key="3">
    <source>
        <dbReference type="SAM" id="Coils"/>
    </source>
</evidence>
<accession>A0A6P7FJZ6</accession>
<dbReference type="RefSeq" id="XP_028133495.1">
    <property type="nucleotide sequence ID" value="XM_028277694.1"/>
</dbReference>
<dbReference type="InterPro" id="IPR017243">
    <property type="entry name" value="Bloc1s5"/>
</dbReference>
<organism evidence="6">
    <name type="scientific">Diabrotica virgifera virgifera</name>
    <name type="common">western corn rootworm</name>
    <dbReference type="NCBI Taxonomy" id="50390"/>
    <lineage>
        <taxon>Eukaryota</taxon>
        <taxon>Metazoa</taxon>
        <taxon>Ecdysozoa</taxon>
        <taxon>Arthropoda</taxon>
        <taxon>Hexapoda</taxon>
        <taxon>Insecta</taxon>
        <taxon>Pterygota</taxon>
        <taxon>Neoptera</taxon>
        <taxon>Endopterygota</taxon>
        <taxon>Coleoptera</taxon>
        <taxon>Polyphaga</taxon>
        <taxon>Cucujiformia</taxon>
        <taxon>Chrysomeloidea</taxon>
        <taxon>Chrysomelidae</taxon>
        <taxon>Galerucinae</taxon>
        <taxon>Diabroticina</taxon>
        <taxon>Diabroticites</taxon>
        <taxon>Diabrotica</taxon>
    </lineage>
</organism>
<evidence type="ECO:0000256" key="2">
    <source>
        <dbReference type="ARBA" id="ARBA00019580"/>
    </source>
</evidence>
<proteinExistence type="inferred from homology"/>
<protein>
    <recommendedName>
        <fullName evidence="2">Biogenesis of lysosome-related organelles complex 1 subunit 5</fullName>
    </recommendedName>
</protein>
<comment type="similarity">
    <text evidence="1">Belongs to the BLOC1S5 family.</text>
</comment>
<sequence length="121" mass="14632">MIDRFSQRRKDKEVDNLFKAIEEITEIKDTEIEKLKQAEKLTDKINDNLEEALRICDKFSELEETYKQSTPLEQSRNKRKLDWDKFMGGITTKYSEINSQFETREEELKKFYEDIEKKLLI</sequence>
<dbReference type="GeneID" id="114328742"/>
<dbReference type="AlphaFoldDB" id="A0A6P7FJZ6"/>
<name>A0A6P7FJZ6_DIAVI</name>
<dbReference type="Pfam" id="PF14942">
    <property type="entry name" value="Muted"/>
    <property type="match status" value="1"/>
</dbReference>
<evidence type="ECO:0000313" key="5">
    <source>
        <dbReference type="Proteomes" id="UP001652700"/>
    </source>
</evidence>
<evidence type="ECO:0000313" key="4">
    <source>
        <dbReference type="EnsemblMetazoa" id="XP_028133495.1"/>
    </source>
</evidence>
<evidence type="ECO:0000256" key="1">
    <source>
        <dbReference type="ARBA" id="ARBA00010754"/>
    </source>
</evidence>
<dbReference type="GO" id="GO:0030133">
    <property type="term" value="C:transport vesicle"/>
    <property type="evidence" value="ECO:0007669"/>
    <property type="project" value="InterPro"/>
</dbReference>
<dbReference type="GO" id="GO:0031083">
    <property type="term" value="C:BLOC-1 complex"/>
    <property type="evidence" value="ECO:0007669"/>
    <property type="project" value="InterPro"/>
</dbReference>
<keyword evidence="5" id="KW-1185">Reference proteome</keyword>
<reference evidence="4" key="2">
    <citation type="submission" date="2025-05" db="UniProtKB">
        <authorList>
            <consortium name="EnsemblMetazoa"/>
        </authorList>
    </citation>
    <scope>IDENTIFICATION</scope>
</reference>
<feature type="coiled-coil region" evidence="3">
    <location>
        <begin position="21"/>
        <end position="55"/>
    </location>
</feature>